<sequence length="177" mass="20064">MLMKDDKNLAGGDFAALFADVKPIEQRAHHFKQQVKAKQTLETASQKVYADSYFSDQYQPLLPSEGPMKWINEDVDKLELKRLRRGDYVPDLLLDLHGMRQAEAKLEIVALIQATMKQQSQCCCIMHGHGTGILKQQVPMWLAQHPSVKAFHQAPKEWGGDAALLVLLDIGDQPFRR</sequence>
<dbReference type="InterPro" id="IPR022990">
    <property type="entry name" value="SmrB-like"/>
</dbReference>
<keyword evidence="1 6" id="KW-0540">Nuclease</keyword>
<gene>
    <name evidence="6 8" type="primary">smrB</name>
    <name evidence="8" type="ORF">EXU30_16540</name>
</gene>
<feature type="domain" description="Smr" evidence="7">
    <location>
        <begin position="94"/>
        <end position="169"/>
    </location>
</feature>
<comment type="similarity">
    <text evidence="6">Belongs to the SmrB family.</text>
</comment>
<evidence type="ECO:0000259" key="7">
    <source>
        <dbReference type="PROSITE" id="PS50828"/>
    </source>
</evidence>
<evidence type="ECO:0000256" key="5">
    <source>
        <dbReference type="ARBA" id="ARBA00022884"/>
    </source>
</evidence>
<dbReference type="PANTHER" id="PTHR35562">
    <property type="entry name" value="DNA ENDONUCLEASE SMRA-RELATED"/>
    <property type="match status" value="1"/>
</dbReference>
<dbReference type="InterPro" id="IPR036063">
    <property type="entry name" value="Smr_dom_sf"/>
</dbReference>
<proteinExistence type="inferred from homology"/>
<organism evidence="8 9">
    <name type="scientific">Shewanella maritima</name>
    <dbReference type="NCBI Taxonomy" id="2520507"/>
    <lineage>
        <taxon>Bacteria</taxon>
        <taxon>Pseudomonadati</taxon>
        <taxon>Pseudomonadota</taxon>
        <taxon>Gammaproteobacteria</taxon>
        <taxon>Alteromonadales</taxon>
        <taxon>Shewanellaceae</taxon>
        <taxon>Shewanella</taxon>
    </lineage>
</organism>
<dbReference type="PANTHER" id="PTHR35562:SF1">
    <property type="entry name" value="UPF0115 PROTEIN YFCN"/>
    <property type="match status" value="1"/>
</dbReference>
<dbReference type="SUPFAM" id="SSF160443">
    <property type="entry name" value="SMR domain-like"/>
    <property type="match status" value="1"/>
</dbReference>
<dbReference type="HAMAP" id="MF_01042">
    <property type="entry name" value="SmrB"/>
    <property type="match status" value="1"/>
</dbReference>
<dbReference type="GO" id="GO:0072344">
    <property type="term" value="P:rescue of stalled ribosome"/>
    <property type="evidence" value="ECO:0007669"/>
    <property type="project" value="UniProtKB-UniRule"/>
</dbReference>
<dbReference type="KEGG" id="smai:EXU30_16540"/>
<keyword evidence="4 6" id="KW-0378">Hydrolase</keyword>
<dbReference type="SMART" id="SM00463">
    <property type="entry name" value="SMR"/>
    <property type="match status" value="1"/>
</dbReference>
<evidence type="ECO:0000256" key="4">
    <source>
        <dbReference type="ARBA" id="ARBA00022801"/>
    </source>
</evidence>
<keyword evidence="9" id="KW-1185">Reference proteome</keyword>
<protein>
    <recommendedName>
        <fullName evidence="6">Ribosome rescue factor SmrB</fullName>
        <ecNumber evidence="6">3.1.-.-</ecNumber>
    </recommendedName>
</protein>
<reference evidence="8 9" key="1">
    <citation type="submission" date="2019-02" db="EMBL/GenBank/DDBJ databases">
        <title>Shewanella sp. D4-2 isolated from Dokdo Island.</title>
        <authorList>
            <person name="Baek K."/>
        </authorList>
    </citation>
    <scope>NUCLEOTIDE SEQUENCE [LARGE SCALE GENOMIC DNA]</scope>
    <source>
        <strain evidence="8 9">D4-2</strain>
    </source>
</reference>
<comment type="subunit">
    <text evidence="6">Associates with collided ribosomes, but not with correctly translating polysomes.</text>
</comment>
<dbReference type="OrthoDB" id="5795446at2"/>
<dbReference type="NCBIfam" id="NF003432">
    <property type="entry name" value="PRK04946.1"/>
    <property type="match status" value="1"/>
</dbReference>
<accession>A0A411PKR3</accession>
<dbReference type="EC" id="3.1.-.-" evidence="6"/>
<keyword evidence="5 6" id="KW-0694">RNA-binding</keyword>
<evidence type="ECO:0000256" key="6">
    <source>
        <dbReference type="HAMAP-Rule" id="MF_01042"/>
    </source>
</evidence>
<dbReference type="InterPro" id="IPR002625">
    <property type="entry name" value="Smr_dom"/>
</dbReference>
<evidence type="ECO:0000256" key="3">
    <source>
        <dbReference type="ARBA" id="ARBA00022759"/>
    </source>
</evidence>
<keyword evidence="3 6" id="KW-0255">Endonuclease</keyword>
<dbReference type="Proteomes" id="UP000291106">
    <property type="component" value="Chromosome"/>
</dbReference>
<dbReference type="GO" id="GO:0004521">
    <property type="term" value="F:RNA endonuclease activity"/>
    <property type="evidence" value="ECO:0007669"/>
    <property type="project" value="UniProtKB-UniRule"/>
</dbReference>
<dbReference type="PROSITE" id="PS50828">
    <property type="entry name" value="SMR"/>
    <property type="match status" value="1"/>
</dbReference>
<keyword evidence="2 6" id="KW-0699">rRNA-binding</keyword>
<dbReference type="EMBL" id="CP036200">
    <property type="protein sequence ID" value="QBF84101.1"/>
    <property type="molecule type" value="Genomic_DNA"/>
</dbReference>
<name>A0A411PKR3_9GAMM</name>
<dbReference type="GO" id="GO:0016787">
    <property type="term" value="F:hydrolase activity"/>
    <property type="evidence" value="ECO:0007669"/>
    <property type="project" value="UniProtKB-KW"/>
</dbReference>
<dbReference type="Pfam" id="PF01713">
    <property type="entry name" value="Smr"/>
    <property type="match status" value="1"/>
</dbReference>
<evidence type="ECO:0000256" key="2">
    <source>
        <dbReference type="ARBA" id="ARBA00022730"/>
    </source>
</evidence>
<evidence type="ECO:0000256" key="1">
    <source>
        <dbReference type="ARBA" id="ARBA00022722"/>
    </source>
</evidence>
<evidence type="ECO:0000313" key="8">
    <source>
        <dbReference type="EMBL" id="QBF84101.1"/>
    </source>
</evidence>
<dbReference type="GO" id="GO:0019843">
    <property type="term" value="F:rRNA binding"/>
    <property type="evidence" value="ECO:0007669"/>
    <property type="project" value="UniProtKB-UniRule"/>
</dbReference>
<comment type="function">
    <text evidence="6">Acts as a ribosome collision sensor. Detects stalled/collided disomes (pairs of ribosomes where the leading ribosome is stalled and a second ribosome has collided with it) and endonucleolytically cleaves mRNA at the 5' boundary of the stalled ribosome. Stalled/collided disomes form a new interface (primarily via the 30S subunits) that binds SmrB. Cleaved mRNA becomes available for tmRNA ligation, leading to ribosomal subunit dissociation and rescue of stalled ribosomes.</text>
</comment>
<dbReference type="Gene3D" id="3.30.1370.110">
    <property type="match status" value="1"/>
</dbReference>
<dbReference type="AlphaFoldDB" id="A0A411PKR3"/>
<evidence type="ECO:0000313" key="9">
    <source>
        <dbReference type="Proteomes" id="UP000291106"/>
    </source>
</evidence>